<accession>A0A4Y2KF61</accession>
<evidence type="ECO:0000313" key="3">
    <source>
        <dbReference type="Proteomes" id="UP000499080"/>
    </source>
</evidence>
<dbReference type="GO" id="GO:0003676">
    <property type="term" value="F:nucleic acid binding"/>
    <property type="evidence" value="ECO:0007669"/>
    <property type="project" value="InterPro"/>
</dbReference>
<dbReference type="Proteomes" id="UP000499080">
    <property type="component" value="Unassembled WGS sequence"/>
</dbReference>
<dbReference type="InterPro" id="IPR036397">
    <property type="entry name" value="RNaseH_sf"/>
</dbReference>
<proteinExistence type="predicted"/>
<comment type="caution">
    <text evidence="2">The sequence shown here is derived from an EMBL/GenBank/DDBJ whole genome shotgun (WGS) entry which is preliminary data.</text>
</comment>
<dbReference type="Pfam" id="PF13358">
    <property type="entry name" value="DDE_3"/>
    <property type="match status" value="1"/>
</dbReference>
<evidence type="ECO:0000259" key="1">
    <source>
        <dbReference type="Pfam" id="PF13358"/>
    </source>
</evidence>
<dbReference type="EMBL" id="BGPR01004569">
    <property type="protein sequence ID" value="GBN00978.1"/>
    <property type="molecule type" value="Genomic_DNA"/>
</dbReference>
<protein>
    <recommendedName>
        <fullName evidence="1">Tc1-like transposase DDE domain-containing protein</fullName>
    </recommendedName>
</protein>
<keyword evidence="3" id="KW-1185">Reference proteome</keyword>
<evidence type="ECO:0000313" key="2">
    <source>
        <dbReference type="EMBL" id="GBN00978.1"/>
    </source>
</evidence>
<dbReference type="AlphaFoldDB" id="A0A4Y2KF61"/>
<name>A0A4Y2KF61_ARAVE</name>
<feature type="domain" description="Tc1-like transposase DDE" evidence="1">
    <location>
        <begin position="15"/>
        <end position="66"/>
    </location>
</feature>
<reference evidence="2 3" key="1">
    <citation type="journal article" date="2019" name="Sci. Rep.">
        <title>Orb-weaving spider Araneus ventricosus genome elucidates the spidroin gene catalogue.</title>
        <authorList>
            <person name="Kono N."/>
            <person name="Nakamura H."/>
            <person name="Ohtoshi R."/>
            <person name="Moran D.A.P."/>
            <person name="Shinohara A."/>
            <person name="Yoshida Y."/>
            <person name="Fujiwara M."/>
            <person name="Mori M."/>
            <person name="Tomita M."/>
            <person name="Arakawa K."/>
        </authorList>
    </citation>
    <scope>NUCLEOTIDE SEQUENCE [LARGE SCALE GENOMIC DNA]</scope>
</reference>
<sequence>MLYYHPHGNGVFQKDNCTSHRSLLDIAWLDEHSSDFSVMNWPLRSPDLNPIKHIWNVLEKDVKAHHTTPATLTELWTSLANIWCRTRTSISNISSNACSVGGEVAYASYLRYPHRKMSNRGQFCPKGNTFSFRPRFTTSQLRFSSRYILTSRFEATRGLFWDGPRKLEPRSDDEDDT</sequence>
<dbReference type="InterPro" id="IPR038717">
    <property type="entry name" value="Tc1-like_DDE_dom"/>
</dbReference>
<organism evidence="2 3">
    <name type="scientific">Araneus ventricosus</name>
    <name type="common">Orbweaver spider</name>
    <name type="synonym">Epeira ventricosa</name>
    <dbReference type="NCBI Taxonomy" id="182803"/>
    <lineage>
        <taxon>Eukaryota</taxon>
        <taxon>Metazoa</taxon>
        <taxon>Ecdysozoa</taxon>
        <taxon>Arthropoda</taxon>
        <taxon>Chelicerata</taxon>
        <taxon>Arachnida</taxon>
        <taxon>Araneae</taxon>
        <taxon>Araneomorphae</taxon>
        <taxon>Entelegynae</taxon>
        <taxon>Araneoidea</taxon>
        <taxon>Araneidae</taxon>
        <taxon>Araneus</taxon>
    </lineage>
</organism>
<gene>
    <name evidence="2" type="ORF">AVEN_223699_1</name>
</gene>
<dbReference type="Gene3D" id="3.30.420.10">
    <property type="entry name" value="Ribonuclease H-like superfamily/Ribonuclease H"/>
    <property type="match status" value="1"/>
</dbReference>